<dbReference type="EMBL" id="NHNI01000001">
    <property type="protein sequence ID" value="OZY86439.1"/>
    <property type="molecule type" value="Genomic_DNA"/>
</dbReference>
<evidence type="ECO:0000313" key="4">
    <source>
        <dbReference type="Proteomes" id="UP000216101"/>
    </source>
</evidence>
<evidence type="ECO:0000313" key="3">
    <source>
        <dbReference type="EMBL" id="OZY86439.1"/>
    </source>
</evidence>
<accession>A0A266QAR8</accession>
<gene>
    <name evidence="3" type="ORF">CBP51_05270</name>
</gene>
<comment type="caution">
    <text evidence="3">The sequence shown here is derived from an EMBL/GenBank/DDBJ whole genome shotgun (WGS) entry which is preliminary data.</text>
</comment>
<sequence>MKYTLAVVISILAICALCFISVSVAIHFSPPLQPMFDQERLGQLGDFLGGTLNPIFGFATVCLLLWSVFIQRKELSLTRAELKRSAAALTDQVKLATDEYNRKQLDAYLQLLEQSYERLISEKVINIPNNLIEGDGIESQKSIKELIDYLTNSKNETAFSITELITNEKKLKLISITHEIYNTLEELVSISRSNAIRSYLTFKKLKYDSDLSFLRI</sequence>
<keyword evidence="2" id="KW-0812">Transmembrane</keyword>
<keyword evidence="2" id="KW-1133">Transmembrane helix</keyword>
<keyword evidence="4" id="KW-1185">Reference proteome</keyword>
<proteinExistence type="predicted"/>
<dbReference type="Proteomes" id="UP000216101">
    <property type="component" value="Unassembled WGS sequence"/>
</dbReference>
<reference evidence="4" key="1">
    <citation type="submission" date="2017-05" db="EMBL/GenBank/DDBJ databases">
        <authorList>
            <person name="Barney B.M."/>
        </authorList>
    </citation>
    <scope>NUCLEOTIDE SEQUENCE [LARGE SCALE GENOMIC DNA]</scope>
    <source>
        <strain evidence="4">PSBB022</strain>
    </source>
</reference>
<name>A0A266QAR8_9GAMM</name>
<feature type="transmembrane region" description="Helical" evidence="2">
    <location>
        <begin position="49"/>
        <end position="69"/>
    </location>
</feature>
<keyword evidence="2" id="KW-0472">Membrane</keyword>
<feature type="coiled-coil region" evidence="1">
    <location>
        <begin position="72"/>
        <end position="122"/>
    </location>
</feature>
<evidence type="ECO:0000256" key="1">
    <source>
        <dbReference type="SAM" id="Coils"/>
    </source>
</evidence>
<keyword evidence="1" id="KW-0175">Coiled coil</keyword>
<organism evidence="3 4">
    <name type="scientific">Cellvibrio mixtus</name>
    <dbReference type="NCBI Taxonomy" id="39650"/>
    <lineage>
        <taxon>Bacteria</taxon>
        <taxon>Pseudomonadati</taxon>
        <taxon>Pseudomonadota</taxon>
        <taxon>Gammaproteobacteria</taxon>
        <taxon>Cellvibrionales</taxon>
        <taxon>Cellvibrionaceae</taxon>
        <taxon>Cellvibrio</taxon>
    </lineage>
</organism>
<dbReference type="AlphaFoldDB" id="A0A266QAR8"/>
<evidence type="ECO:0000256" key="2">
    <source>
        <dbReference type="SAM" id="Phobius"/>
    </source>
</evidence>
<protein>
    <submittedName>
        <fullName evidence="3">Uncharacterized protein</fullName>
    </submittedName>
</protein>